<accession>A0A843XUN8</accession>
<keyword evidence="1" id="KW-0472">Membrane</keyword>
<dbReference type="EMBL" id="NMUH01018247">
    <property type="protein sequence ID" value="MQM23848.1"/>
    <property type="molecule type" value="Genomic_DNA"/>
</dbReference>
<evidence type="ECO:0000313" key="3">
    <source>
        <dbReference type="Proteomes" id="UP000652761"/>
    </source>
</evidence>
<dbReference type="Proteomes" id="UP000652761">
    <property type="component" value="Unassembled WGS sequence"/>
</dbReference>
<sequence length="179" mass="20800">MKQRLHLNNDFVSNIVKQRLCTEHRFHYIHTWIMFTLTLFQHGSHFHMDYGYNIDFISTSTRVEHRLSLNFNSLLTIIMFLTTVEYSYLNSFQTILNYIPHDIQIYFKSLWISSLPANHATGVTFGSLGDWSKTSMTTSGMEVSGGPMRVNIPWDGQEGVAMCNEEEEELDEAELMAYL</sequence>
<evidence type="ECO:0000313" key="2">
    <source>
        <dbReference type="EMBL" id="MQM23848.1"/>
    </source>
</evidence>
<comment type="caution">
    <text evidence="2">The sequence shown here is derived from an EMBL/GenBank/DDBJ whole genome shotgun (WGS) entry which is preliminary data.</text>
</comment>
<organism evidence="2 3">
    <name type="scientific">Colocasia esculenta</name>
    <name type="common">Wild taro</name>
    <name type="synonym">Arum esculentum</name>
    <dbReference type="NCBI Taxonomy" id="4460"/>
    <lineage>
        <taxon>Eukaryota</taxon>
        <taxon>Viridiplantae</taxon>
        <taxon>Streptophyta</taxon>
        <taxon>Embryophyta</taxon>
        <taxon>Tracheophyta</taxon>
        <taxon>Spermatophyta</taxon>
        <taxon>Magnoliopsida</taxon>
        <taxon>Liliopsida</taxon>
        <taxon>Araceae</taxon>
        <taxon>Aroideae</taxon>
        <taxon>Colocasieae</taxon>
        <taxon>Colocasia</taxon>
    </lineage>
</organism>
<feature type="transmembrane region" description="Helical" evidence="1">
    <location>
        <begin position="69"/>
        <end position="89"/>
    </location>
</feature>
<name>A0A843XUN8_COLES</name>
<reference evidence="2" key="1">
    <citation type="submission" date="2017-07" db="EMBL/GenBank/DDBJ databases">
        <title>Taro Niue Genome Assembly and Annotation.</title>
        <authorList>
            <person name="Atibalentja N."/>
            <person name="Keating K."/>
            <person name="Fields C.J."/>
        </authorList>
    </citation>
    <scope>NUCLEOTIDE SEQUENCE</scope>
    <source>
        <strain evidence="2">Niue_2</strain>
        <tissue evidence="2">Leaf</tissue>
    </source>
</reference>
<evidence type="ECO:0000256" key="1">
    <source>
        <dbReference type="SAM" id="Phobius"/>
    </source>
</evidence>
<keyword evidence="1" id="KW-0812">Transmembrane</keyword>
<keyword evidence="3" id="KW-1185">Reference proteome</keyword>
<keyword evidence="1" id="KW-1133">Transmembrane helix</keyword>
<dbReference type="AlphaFoldDB" id="A0A843XUN8"/>
<proteinExistence type="predicted"/>
<protein>
    <submittedName>
        <fullName evidence="2">Uncharacterized protein</fullName>
    </submittedName>
</protein>
<gene>
    <name evidence="2" type="ORF">Taro_056917</name>
</gene>